<dbReference type="PANTHER" id="PTHR28184:SF1">
    <property type="entry name" value="LARGE RIBOSOMAL SUBUNIT PROTEIN ML67"/>
    <property type="match status" value="1"/>
</dbReference>
<organism evidence="9 10">
    <name type="scientific">Talaromyces islandicus</name>
    <name type="common">Penicillium islandicum</name>
    <dbReference type="NCBI Taxonomy" id="28573"/>
    <lineage>
        <taxon>Eukaryota</taxon>
        <taxon>Fungi</taxon>
        <taxon>Dikarya</taxon>
        <taxon>Ascomycota</taxon>
        <taxon>Pezizomycotina</taxon>
        <taxon>Eurotiomycetes</taxon>
        <taxon>Eurotiomycetidae</taxon>
        <taxon>Eurotiales</taxon>
        <taxon>Trichocomaceae</taxon>
        <taxon>Talaromyces</taxon>
        <taxon>Talaromyces sect. Islandici</taxon>
    </lineage>
</organism>
<evidence type="ECO:0000256" key="2">
    <source>
        <dbReference type="ARBA" id="ARBA00010741"/>
    </source>
</evidence>
<dbReference type="Pfam" id="PF12829">
    <property type="entry name" value="Mhr1"/>
    <property type="match status" value="1"/>
</dbReference>
<evidence type="ECO:0000256" key="1">
    <source>
        <dbReference type="ARBA" id="ARBA00004173"/>
    </source>
</evidence>
<sequence length="385" mass="44510">MRQTSWGVRIGRYLKKLDLASFTLTKKPSADPNKNPTSVLDPTKIPAWNIIRYPPIKADTIIQGRTRHPNSNAAREFQRQEGARLRKALNRITHGRNIFVYSNMRTSQVVYSLTRYLEKNNVLSQLVNHGKKTVPATLRKDMWVPYFSVHFDDAKVGLRAFQLLREFSMQRQLAPPKELVSISKEWLDKKRPKEPEKAKEFDEEHEKRVGLLMKKRERARAVMNQKATSVADIAAVIAIQEEEIKNGFASGKRGYLTRTARQRRRRGRAAEKRASEAAAKRVQEFEDVIKEIKIFKESSDGFEIGDTTGFREYNLEPQQVKILWNDIHDAQWAKSWPNRVSHGLLSLTKQHIIPGQKRVENDDILADNEFAEKKPEVSEQQTNTQ</sequence>
<dbReference type="GO" id="GO:0003697">
    <property type="term" value="F:single-stranded DNA binding"/>
    <property type="evidence" value="ECO:0007669"/>
    <property type="project" value="InterPro"/>
</dbReference>
<dbReference type="GO" id="GO:0005739">
    <property type="term" value="C:mitochondrion"/>
    <property type="evidence" value="ECO:0007669"/>
    <property type="project" value="UniProtKB-SubCell"/>
</dbReference>
<dbReference type="OrthoDB" id="5333655at2759"/>
<keyword evidence="4" id="KW-0805">Transcription regulation</keyword>
<evidence type="ECO:0000313" key="9">
    <source>
        <dbReference type="EMBL" id="CRG84457.1"/>
    </source>
</evidence>
<proteinExistence type="inferred from homology"/>
<evidence type="ECO:0000256" key="3">
    <source>
        <dbReference type="ARBA" id="ARBA00022980"/>
    </source>
</evidence>
<keyword evidence="10" id="KW-1185">Reference proteome</keyword>
<keyword evidence="6" id="KW-0804">Transcription</keyword>
<accession>A0A0U1LMX6</accession>
<name>A0A0U1LMX6_TALIS</name>
<evidence type="ECO:0000313" key="10">
    <source>
        <dbReference type="Proteomes" id="UP000054383"/>
    </source>
</evidence>
<dbReference type="GO" id="GO:0000150">
    <property type="term" value="F:DNA strand exchange activity"/>
    <property type="evidence" value="ECO:0007669"/>
    <property type="project" value="InterPro"/>
</dbReference>
<dbReference type="EMBL" id="CVMT01000001">
    <property type="protein sequence ID" value="CRG84457.1"/>
    <property type="molecule type" value="Genomic_DNA"/>
</dbReference>
<protein>
    <recommendedName>
        <fullName evidence="8">Large ribosomal subunit protein mL67</fullName>
    </recommendedName>
</protein>
<keyword evidence="5" id="KW-0496">Mitochondrion</keyword>
<reference evidence="9 10" key="1">
    <citation type="submission" date="2015-04" db="EMBL/GenBank/DDBJ databases">
        <authorList>
            <person name="Syromyatnikov M.Y."/>
            <person name="Popov V.N."/>
        </authorList>
    </citation>
    <scope>NUCLEOTIDE SEQUENCE [LARGE SCALE GENOMIC DNA]</scope>
    <source>
        <strain evidence="9">WF-38-12</strain>
    </source>
</reference>
<keyword evidence="7" id="KW-0687">Ribonucleoprotein</keyword>
<evidence type="ECO:0000256" key="6">
    <source>
        <dbReference type="ARBA" id="ARBA00023163"/>
    </source>
</evidence>
<dbReference type="GO" id="GO:0005840">
    <property type="term" value="C:ribosome"/>
    <property type="evidence" value="ECO:0007669"/>
    <property type="project" value="UniProtKB-KW"/>
</dbReference>
<dbReference type="InterPro" id="IPR024629">
    <property type="entry name" value="Ribosomal_mL67"/>
</dbReference>
<dbReference type="Proteomes" id="UP000054383">
    <property type="component" value="Unassembled WGS sequence"/>
</dbReference>
<dbReference type="GO" id="GO:1990904">
    <property type="term" value="C:ribonucleoprotein complex"/>
    <property type="evidence" value="ECO:0007669"/>
    <property type="project" value="UniProtKB-KW"/>
</dbReference>
<evidence type="ECO:0000256" key="8">
    <source>
        <dbReference type="ARBA" id="ARBA00035185"/>
    </source>
</evidence>
<evidence type="ECO:0000256" key="4">
    <source>
        <dbReference type="ARBA" id="ARBA00023015"/>
    </source>
</evidence>
<dbReference type="PANTHER" id="PTHR28184">
    <property type="entry name" value="MITOCHONDRIAL HOMOLOGOUS RECOMBINATION PROTEIN 1"/>
    <property type="match status" value="1"/>
</dbReference>
<gene>
    <name evidence="9" type="ORF">PISL3812_01742</name>
</gene>
<dbReference type="STRING" id="28573.A0A0U1LMX6"/>
<keyword evidence="3" id="KW-0689">Ribosomal protein</keyword>
<evidence type="ECO:0000256" key="5">
    <source>
        <dbReference type="ARBA" id="ARBA00023128"/>
    </source>
</evidence>
<comment type="subcellular location">
    <subcellularLocation>
        <location evidence="1">Mitochondrion</location>
    </subcellularLocation>
</comment>
<dbReference type="OMA" id="GQIMMKK"/>
<evidence type="ECO:0000256" key="7">
    <source>
        <dbReference type="ARBA" id="ARBA00023274"/>
    </source>
</evidence>
<comment type="similarity">
    <text evidence="2">Belongs to the mitochondrion-specific ribosomal protein mL67 family.</text>
</comment>
<dbReference type="AlphaFoldDB" id="A0A0U1LMX6"/>
<dbReference type="GO" id="GO:0003735">
    <property type="term" value="F:structural constituent of ribosome"/>
    <property type="evidence" value="ECO:0007669"/>
    <property type="project" value="TreeGrafter"/>
</dbReference>